<keyword evidence="1" id="KW-0812">Transmembrane</keyword>
<dbReference type="Proteomes" id="UP000176682">
    <property type="component" value="Unassembled WGS sequence"/>
</dbReference>
<organism evidence="2 3">
    <name type="scientific">Candidatus Collierbacteria bacterium RIFOXYB1_FULL_49_13</name>
    <dbReference type="NCBI Taxonomy" id="1817728"/>
    <lineage>
        <taxon>Bacteria</taxon>
        <taxon>Candidatus Collieribacteriota</taxon>
    </lineage>
</organism>
<evidence type="ECO:0000313" key="3">
    <source>
        <dbReference type="Proteomes" id="UP000176682"/>
    </source>
</evidence>
<dbReference type="EMBL" id="MFAM01000023">
    <property type="protein sequence ID" value="OGD79367.1"/>
    <property type="molecule type" value="Genomic_DNA"/>
</dbReference>
<name>A0A1F5FIE5_9BACT</name>
<sequence>MDKLIGVIVLIALVLALLILPLWIISIESELYSNPDTAPEISETTKPYGDYRVFASGDSDVIVTLRDSDIFPVYQCGENEFPQPVLNTDGKWETRLTVDSGTRCQVESGVNLKLAPTEEGGVVQLDAISTLPGWLKIYTVVALLVLALFILALLFS</sequence>
<evidence type="ECO:0000256" key="1">
    <source>
        <dbReference type="SAM" id="Phobius"/>
    </source>
</evidence>
<keyword evidence="1" id="KW-0472">Membrane</keyword>
<feature type="transmembrane region" description="Helical" evidence="1">
    <location>
        <begin position="135"/>
        <end position="155"/>
    </location>
</feature>
<gene>
    <name evidence="2" type="ORF">A2368_01330</name>
</gene>
<dbReference type="AlphaFoldDB" id="A0A1F5FIE5"/>
<accession>A0A1F5FIE5</accession>
<evidence type="ECO:0000313" key="2">
    <source>
        <dbReference type="EMBL" id="OGD79367.1"/>
    </source>
</evidence>
<proteinExistence type="predicted"/>
<comment type="caution">
    <text evidence="2">The sequence shown here is derived from an EMBL/GenBank/DDBJ whole genome shotgun (WGS) entry which is preliminary data.</text>
</comment>
<feature type="transmembrane region" description="Helical" evidence="1">
    <location>
        <begin position="7"/>
        <end position="25"/>
    </location>
</feature>
<keyword evidence="1" id="KW-1133">Transmembrane helix</keyword>
<protein>
    <submittedName>
        <fullName evidence="2">Uncharacterized protein</fullName>
    </submittedName>
</protein>
<reference evidence="2 3" key="1">
    <citation type="journal article" date="2016" name="Nat. Commun.">
        <title>Thousands of microbial genomes shed light on interconnected biogeochemical processes in an aquifer system.</title>
        <authorList>
            <person name="Anantharaman K."/>
            <person name="Brown C.T."/>
            <person name="Hug L.A."/>
            <person name="Sharon I."/>
            <person name="Castelle C.J."/>
            <person name="Probst A.J."/>
            <person name="Thomas B.C."/>
            <person name="Singh A."/>
            <person name="Wilkins M.J."/>
            <person name="Karaoz U."/>
            <person name="Brodie E.L."/>
            <person name="Williams K.H."/>
            <person name="Hubbard S.S."/>
            <person name="Banfield J.F."/>
        </authorList>
    </citation>
    <scope>NUCLEOTIDE SEQUENCE [LARGE SCALE GENOMIC DNA]</scope>
</reference>